<dbReference type="InterPro" id="IPR004838">
    <property type="entry name" value="NHTrfase_class1_PyrdxlP-BS"/>
</dbReference>
<dbReference type="InterPro" id="IPR015421">
    <property type="entry name" value="PyrdxlP-dep_Trfase_major"/>
</dbReference>
<dbReference type="GO" id="GO:0008483">
    <property type="term" value="F:transaminase activity"/>
    <property type="evidence" value="ECO:0007669"/>
    <property type="project" value="UniProtKB-KW"/>
</dbReference>
<dbReference type="EC" id="2.6.1.-" evidence="6"/>
<dbReference type="InterPro" id="IPR015424">
    <property type="entry name" value="PyrdxlP-dep_Trfase"/>
</dbReference>
<keyword evidence="5" id="KW-0663">Pyridoxal phosphate</keyword>
<sequence>MPQLARRVGRAKPSAIMVVAEKAKRLKAEGRDIISFSIGVPNFLPGPHVYDAVREALNKDSGQYGSNRGADALLDAFMKHMEAIGLTGYTRANIATGIGAKHVIYNLAEVLLDEGDTIAFPTPYWTSYLDIAEIVDAKIDLLPCPPEQDYKLTPAQLDAALAKKPKVFLFNNPSNPTGMVYTKDEIAALADVVAKHPDTWIITDDIYNRMVFDGIGYHNFVQFRPELRDRTIFLDSLSKTYGMPGWRVGFMAGPEAVAAAVVTMNSNHITNIPELTTAAAIAALTGPQDVPTQKNAEFQAKRDQVMATFAAIPGIVCPKPQGAFYVFPDVSAYFGKTHGPTGLAIANDVDLCNALLDAKGVACVPGSAFGEPRALRISYTCPTPQLAPGLARIQEFFAELH</sequence>
<protein>
    <recommendedName>
        <fullName evidence="6">Aminotransferase</fullName>
        <ecNumber evidence="6">2.6.1.-</ecNumber>
    </recommendedName>
</protein>
<organism evidence="8 9">
    <name type="scientific">Lysobacter hankyongensis</name>
    <dbReference type="NCBI Taxonomy" id="1176535"/>
    <lineage>
        <taxon>Bacteria</taxon>
        <taxon>Pseudomonadati</taxon>
        <taxon>Pseudomonadota</taxon>
        <taxon>Gammaproteobacteria</taxon>
        <taxon>Lysobacterales</taxon>
        <taxon>Lysobacteraceae</taxon>
        <taxon>Lysobacter</taxon>
    </lineage>
</organism>
<dbReference type="Proteomes" id="UP001499959">
    <property type="component" value="Unassembled WGS sequence"/>
</dbReference>
<keyword evidence="3 6" id="KW-0032">Aminotransferase</keyword>
<dbReference type="Gene3D" id="3.40.640.10">
    <property type="entry name" value="Type I PLP-dependent aspartate aminotransferase-like (Major domain)"/>
    <property type="match status" value="1"/>
</dbReference>
<dbReference type="EMBL" id="BAABJE010000007">
    <property type="protein sequence ID" value="GAA4792844.1"/>
    <property type="molecule type" value="Genomic_DNA"/>
</dbReference>
<dbReference type="RefSeq" id="WP_345302974.1">
    <property type="nucleotide sequence ID" value="NZ_BAABJE010000007.1"/>
</dbReference>
<evidence type="ECO:0000256" key="1">
    <source>
        <dbReference type="ARBA" id="ARBA00001933"/>
    </source>
</evidence>
<comment type="similarity">
    <text evidence="2 6">Belongs to the class-I pyridoxal-phosphate-dependent aminotransferase family.</text>
</comment>
<name>A0ABP9BDD9_9GAMM</name>
<comment type="cofactor">
    <cofactor evidence="1 6">
        <name>pyridoxal 5'-phosphate</name>
        <dbReference type="ChEBI" id="CHEBI:597326"/>
    </cofactor>
</comment>
<evidence type="ECO:0000256" key="3">
    <source>
        <dbReference type="ARBA" id="ARBA00022576"/>
    </source>
</evidence>
<evidence type="ECO:0000256" key="4">
    <source>
        <dbReference type="ARBA" id="ARBA00022679"/>
    </source>
</evidence>
<dbReference type="Pfam" id="PF00155">
    <property type="entry name" value="Aminotran_1_2"/>
    <property type="match status" value="1"/>
</dbReference>
<keyword evidence="4 6" id="KW-0808">Transferase</keyword>
<dbReference type="SUPFAM" id="SSF53383">
    <property type="entry name" value="PLP-dependent transferases"/>
    <property type="match status" value="1"/>
</dbReference>
<gene>
    <name evidence="8" type="ORF">GCM10023307_17910</name>
</gene>
<dbReference type="CDD" id="cd00609">
    <property type="entry name" value="AAT_like"/>
    <property type="match status" value="1"/>
</dbReference>
<keyword evidence="9" id="KW-1185">Reference proteome</keyword>
<evidence type="ECO:0000256" key="2">
    <source>
        <dbReference type="ARBA" id="ARBA00007441"/>
    </source>
</evidence>
<reference evidence="9" key="1">
    <citation type="journal article" date="2019" name="Int. J. Syst. Evol. Microbiol.">
        <title>The Global Catalogue of Microorganisms (GCM) 10K type strain sequencing project: providing services to taxonomists for standard genome sequencing and annotation.</title>
        <authorList>
            <consortium name="The Broad Institute Genomics Platform"/>
            <consortium name="The Broad Institute Genome Sequencing Center for Infectious Disease"/>
            <person name="Wu L."/>
            <person name="Ma J."/>
        </authorList>
    </citation>
    <scope>NUCLEOTIDE SEQUENCE [LARGE SCALE GENOMIC DNA]</scope>
    <source>
        <strain evidence="9">JCM 18204</strain>
    </source>
</reference>
<proteinExistence type="inferred from homology"/>
<dbReference type="PRINTS" id="PR00753">
    <property type="entry name" value="ACCSYNTHASE"/>
</dbReference>
<dbReference type="PROSITE" id="PS00105">
    <property type="entry name" value="AA_TRANSFER_CLASS_1"/>
    <property type="match status" value="1"/>
</dbReference>
<dbReference type="InterPro" id="IPR050596">
    <property type="entry name" value="AspAT/PAT-like"/>
</dbReference>
<comment type="caution">
    <text evidence="8">The sequence shown here is derived from an EMBL/GenBank/DDBJ whole genome shotgun (WGS) entry which is preliminary data.</text>
</comment>
<feature type="domain" description="Aminotransferase class I/classII large" evidence="7">
    <location>
        <begin position="32"/>
        <end position="393"/>
    </location>
</feature>
<evidence type="ECO:0000256" key="6">
    <source>
        <dbReference type="RuleBase" id="RU000481"/>
    </source>
</evidence>
<evidence type="ECO:0000313" key="9">
    <source>
        <dbReference type="Proteomes" id="UP001499959"/>
    </source>
</evidence>
<dbReference type="PANTHER" id="PTHR46383">
    <property type="entry name" value="ASPARTATE AMINOTRANSFERASE"/>
    <property type="match status" value="1"/>
</dbReference>
<evidence type="ECO:0000256" key="5">
    <source>
        <dbReference type="ARBA" id="ARBA00022898"/>
    </source>
</evidence>
<accession>A0ABP9BDD9</accession>
<dbReference type="PANTHER" id="PTHR46383:SF1">
    <property type="entry name" value="ASPARTATE AMINOTRANSFERASE"/>
    <property type="match status" value="1"/>
</dbReference>
<evidence type="ECO:0000259" key="7">
    <source>
        <dbReference type="Pfam" id="PF00155"/>
    </source>
</evidence>
<dbReference type="InterPro" id="IPR004839">
    <property type="entry name" value="Aminotransferase_I/II_large"/>
</dbReference>
<dbReference type="Gene3D" id="3.90.1150.10">
    <property type="entry name" value="Aspartate Aminotransferase, domain 1"/>
    <property type="match status" value="1"/>
</dbReference>
<dbReference type="InterPro" id="IPR015422">
    <property type="entry name" value="PyrdxlP-dep_Trfase_small"/>
</dbReference>
<evidence type="ECO:0000313" key="8">
    <source>
        <dbReference type="EMBL" id="GAA4792844.1"/>
    </source>
</evidence>